<comment type="caution">
    <text evidence="2">The sequence shown here is derived from an EMBL/GenBank/DDBJ whole genome shotgun (WGS) entry which is preliminary data.</text>
</comment>
<feature type="region of interest" description="Disordered" evidence="1">
    <location>
        <begin position="293"/>
        <end position="629"/>
    </location>
</feature>
<feature type="compositionally biased region" description="Basic and acidic residues" evidence="1">
    <location>
        <begin position="687"/>
        <end position="699"/>
    </location>
</feature>
<gene>
    <name evidence="2" type="ORF">Plec18167_003900</name>
</gene>
<evidence type="ECO:0000313" key="3">
    <source>
        <dbReference type="Proteomes" id="UP001583193"/>
    </source>
</evidence>
<feature type="compositionally biased region" description="Polar residues" evidence="1">
    <location>
        <begin position="62"/>
        <end position="72"/>
    </location>
</feature>
<feature type="compositionally biased region" description="Basic residues" evidence="1">
    <location>
        <begin position="46"/>
        <end position="61"/>
    </location>
</feature>
<dbReference type="Proteomes" id="UP001583193">
    <property type="component" value="Unassembled WGS sequence"/>
</dbReference>
<feature type="compositionally biased region" description="Polar residues" evidence="1">
    <location>
        <begin position="374"/>
        <end position="383"/>
    </location>
</feature>
<protein>
    <submittedName>
        <fullName evidence="2">Uncharacterized protein</fullName>
    </submittedName>
</protein>
<feature type="compositionally biased region" description="Basic and acidic residues" evidence="1">
    <location>
        <begin position="609"/>
        <end position="624"/>
    </location>
</feature>
<reference evidence="2 3" key="1">
    <citation type="journal article" date="2024" name="IMA Fungus">
        <title>IMA Genome - F19 : A genome assembly and annotation guide to empower mycologists, including annotated draft genome sequences of Ceratocystis pirilliformis, Diaporthe australafricana, Fusarium ophioides, Paecilomyces lecythidis, and Sporothrix stenoceras.</title>
        <authorList>
            <person name="Aylward J."/>
            <person name="Wilson A.M."/>
            <person name="Visagie C.M."/>
            <person name="Spraker J."/>
            <person name="Barnes I."/>
            <person name="Buitendag C."/>
            <person name="Ceriani C."/>
            <person name="Del Mar Angel L."/>
            <person name="du Plessis D."/>
            <person name="Fuchs T."/>
            <person name="Gasser K."/>
            <person name="Kramer D."/>
            <person name="Li W."/>
            <person name="Munsamy K."/>
            <person name="Piso A."/>
            <person name="Price J.L."/>
            <person name="Sonnekus B."/>
            <person name="Thomas C."/>
            <person name="van der Nest A."/>
            <person name="van Dijk A."/>
            <person name="van Heerden A."/>
            <person name="van Vuuren N."/>
            <person name="Yilmaz N."/>
            <person name="Duong T.A."/>
            <person name="van der Merwe N.A."/>
            <person name="Wingfield M.J."/>
            <person name="Wingfield B.D."/>
        </authorList>
    </citation>
    <scope>NUCLEOTIDE SEQUENCE [LARGE SCALE GENOMIC DNA]</scope>
    <source>
        <strain evidence="2 3">CMW 18167</strain>
    </source>
</reference>
<evidence type="ECO:0000256" key="1">
    <source>
        <dbReference type="SAM" id="MobiDB-lite"/>
    </source>
</evidence>
<feature type="compositionally biased region" description="Polar residues" evidence="1">
    <location>
        <begin position="452"/>
        <end position="466"/>
    </location>
</feature>
<organism evidence="2 3">
    <name type="scientific">Paecilomyces lecythidis</name>
    <dbReference type="NCBI Taxonomy" id="3004212"/>
    <lineage>
        <taxon>Eukaryota</taxon>
        <taxon>Fungi</taxon>
        <taxon>Dikarya</taxon>
        <taxon>Ascomycota</taxon>
        <taxon>Pezizomycotina</taxon>
        <taxon>Eurotiomycetes</taxon>
        <taxon>Eurotiomycetidae</taxon>
        <taxon>Eurotiales</taxon>
        <taxon>Thermoascaceae</taxon>
        <taxon>Paecilomyces</taxon>
    </lineage>
</organism>
<feature type="compositionally biased region" description="Basic and acidic residues" evidence="1">
    <location>
        <begin position="306"/>
        <end position="352"/>
    </location>
</feature>
<feature type="compositionally biased region" description="Polar residues" evidence="1">
    <location>
        <begin position="116"/>
        <end position="132"/>
    </location>
</feature>
<feature type="region of interest" description="Disordered" evidence="1">
    <location>
        <begin position="244"/>
        <end position="277"/>
    </location>
</feature>
<feature type="compositionally biased region" description="Polar residues" evidence="1">
    <location>
        <begin position="85"/>
        <end position="105"/>
    </location>
</feature>
<proteinExistence type="predicted"/>
<feature type="compositionally biased region" description="Low complexity" evidence="1">
    <location>
        <begin position="700"/>
        <end position="716"/>
    </location>
</feature>
<feature type="region of interest" description="Disordered" evidence="1">
    <location>
        <begin position="813"/>
        <end position="842"/>
    </location>
</feature>
<dbReference type="EMBL" id="JAVDPF010000010">
    <property type="protein sequence ID" value="KAL1879446.1"/>
    <property type="molecule type" value="Genomic_DNA"/>
</dbReference>
<feature type="compositionally biased region" description="Basic and acidic residues" evidence="1">
    <location>
        <begin position="467"/>
        <end position="485"/>
    </location>
</feature>
<evidence type="ECO:0000313" key="2">
    <source>
        <dbReference type="EMBL" id="KAL1879446.1"/>
    </source>
</evidence>
<feature type="compositionally biased region" description="Polar residues" evidence="1">
    <location>
        <begin position="215"/>
        <end position="225"/>
    </location>
</feature>
<keyword evidence="3" id="KW-1185">Reference proteome</keyword>
<feature type="region of interest" description="Disordered" evidence="1">
    <location>
        <begin position="652"/>
        <end position="769"/>
    </location>
</feature>
<feature type="compositionally biased region" description="Polar residues" evidence="1">
    <location>
        <begin position="653"/>
        <end position="668"/>
    </location>
</feature>
<accession>A0ABR3XUP8</accession>
<feature type="region of interest" description="Disordered" evidence="1">
    <location>
        <begin position="1"/>
        <end position="157"/>
    </location>
</feature>
<name>A0ABR3XUP8_9EURO</name>
<feature type="region of interest" description="Disordered" evidence="1">
    <location>
        <begin position="195"/>
        <end position="225"/>
    </location>
</feature>
<sequence>MAIWPFGRKGRRSSAQLAGPETVEKMYAAQEPEPILAPPQEAVISPKRKPSRKKSKRRKNRVSATPDGSSIVEQDAPSPPRRAKSTPQTRFVEPNQQPIKTNTEPVGQRPYGLEQASHSSIGQDQLSVSRTGSVLRRPGSTGPAVLKKRLSKRKIEQISREQEIRAMSSSPMNIPRRAGASNIVSSSWDTRRVGSVISRSDRHTSDLSLPARDSPGSSMTDGSESYTFKVNPFAAWTPRPAIRYSEPPRYEVPRSQGPSVASNKHAIIPEESLNPKKRIDELADDLDAGALRELLERDRRRKEKKRVTDQERLQRRLQRRAERQQEQERRREEQYARSDAREQETDDRRGRSTLDTTTAPVSAEQGEYDAGANARSSSQQSGSWLRDPSKNGRLPRSNRASLESVHVIGNLDDSSIRAKKTAQRDSMALSQDMQISRSSISPCPSPIRKDPSGTSMSQHPGFSSESISDRSRTLDQERRSSDNSGKRANGWSTFFRRGSSRLKRGSWDRAPRPPSEFSNTSRESFSRIPPSVAESSSGMAQRSFLRVGTVKRSQSKFTEHLGDFPMSPPESRLQSPDIPETIPDMPSPEQAAFHDDLEQTIGRPIPGRSADRHRSWESGVEPRPDSALLSRSLASVDSEGSWMSGKFLRRISQHTNSPVRRSVASSGNKLEGYAESREVDDIVGDEDLARLTPNHEEYRNSLAGARRASSSAMGADSDGESDSLPMQKPEPEGEPEETWHHIGIGRRPTVIRPSNRPKSKSGLLNHVQNVPTAQTAEIVSVSGDNSPVDEEAEIQRATSVDYGRGHARHVSAGSAKLLDIPPRPSMDSKTLGSEAEAHESKF</sequence>